<keyword evidence="1" id="KW-0812">Transmembrane</keyword>
<proteinExistence type="predicted"/>
<comment type="caution">
    <text evidence="2">The sequence shown here is derived from an EMBL/GenBank/DDBJ whole genome shotgun (WGS) entry which is preliminary data.</text>
</comment>
<feature type="transmembrane region" description="Helical" evidence="1">
    <location>
        <begin position="169"/>
        <end position="186"/>
    </location>
</feature>
<organism evidence="2 3">
    <name type="scientific">Papaver atlanticum</name>
    <dbReference type="NCBI Taxonomy" id="357466"/>
    <lineage>
        <taxon>Eukaryota</taxon>
        <taxon>Viridiplantae</taxon>
        <taxon>Streptophyta</taxon>
        <taxon>Embryophyta</taxon>
        <taxon>Tracheophyta</taxon>
        <taxon>Spermatophyta</taxon>
        <taxon>Magnoliopsida</taxon>
        <taxon>Ranunculales</taxon>
        <taxon>Papaveraceae</taxon>
        <taxon>Papaveroideae</taxon>
        <taxon>Papaver</taxon>
    </lineage>
</organism>
<gene>
    <name evidence="2" type="ORF">MKW98_010017</name>
</gene>
<feature type="transmembrane region" description="Helical" evidence="1">
    <location>
        <begin position="21"/>
        <end position="44"/>
    </location>
</feature>
<accession>A0AAD4X4B9</accession>
<evidence type="ECO:0000256" key="1">
    <source>
        <dbReference type="SAM" id="Phobius"/>
    </source>
</evidence>
<dbReference type="EMBL" id="JAJJMB010017331">
    <property type="protein sequence ID" value="KAI3839712.1"/>
    <property type="molecule type" value="Genomic_DNA"/>
</dbReference>
<evidence type="ECO:0000313" key="2">
    <source>
        <dbReference type="EMBL" id="KAI3839712.1"/>
    </source>
</evidence>
<keyword evidence="1" id="KW-0472">Membrane</keyword>
<keyword evidence="3" id="KW-1185">Reference proteome</keyword>
<keyword evidence="1" id="KW-1133">Transmembrane helix</keyword>
<evidence type="ECO:0000313" key="3">
    <source>
        <dbReference type="Proteomes" id="UP001202328"/>
    </source>
</evidence>
<protein>
    <submittedName>
        <fullName evidence="2">Uncharacterized protein</fullName>
    </submittedName>
</protein>
<feature type="transmembrane region" description="Helical" evidence="1">
    <location>
        <begin position="64"/>
        <end position="84"/>
    </location>
</feature>
<dbReference type="Proteomes" id="UP001202328">
    <property type="component" value="Unassembled WGS sequence"/>
</dbReference>
<name>A0AAD4X4B9_9MAGN</name>
<sequence length="326" mass="36582">MGYRRLLFDRGKMQVADAETTLFVHLSVLLAQDCHWTIFILIAVNSDAPLYCVLMSIHGDGWDLNGSPSALVTEIYVFTFFTVFKNAVMRYIEFLELLKVTIWVAVKSSIRGQFLGAQQFKQLQKLPVQNRANANCIEANLRETPTSMASVDMLHQCCRQRQPGLLVQHLWLLSIIFLFGYVTWVYNSIATPRSLYSTQITYVIIYKDEDMWIPVHTSASKSDVSSGVFISAYQAVNSDQSGHTCLWKTSLLLDYSLTTGMSGLLLDCKAEIKTSCTPSTFIDGQIISGIDVVVRDLTRHLLALRLLAYCRTTTAATSTLSTRVFG</sequence>
<dbReference type="AlphaFoldDB" id="A0AAD4X4B9"/>
<reference evidence="2" key="1">
    <citation type="submission" date="2022-04" db="EMBL/GenBank/DDBJ databases">
        <title>A functionally conserved STORR gene fusion in Papaver species that diverged 16.8 million years ago.</title>
        <authorList>
            <person name="Catania T."/>
        </authorList>
    </citation>
    <scope>NUCLEOTIDE SEQUENCE</scope>
    <source>
        <strain evidence="2">S-188037</strain>
    </source>
</reference>